<proteinExistence type="predicted"/>
<feature type="transmembrane region" description="Helical" evidence="1">
    <location>
        <begin position="30"/>
        <end position="52"/>
    </location>
</feature>
<keyword evidence="1" id="KW-0472">Membrane</keyword>
<evidence type="ECO:0000313" key="3">
    <source>
        <dbReference type="Proteomes" id="UP000837857"/>
    </source>
</evidence>
<sequence length="92" mass="9619">MTAIRYPAEPGGGDMLSVTALLLLNKPSTYTSIGAMASLSASTPLIILNLFFRSLRSPNSSGSGIWPWAFAASRQDNSTILALSAQATNTSV</sequence>
<protein>
    <submittedName>
        <fullName evidence="2">Uncharacterized protein</fullName>
    </submittedName>
</protein>
<reference evidence="2" key="1">
    <citation type="submission" date="2022-03" db="EMBL/GenBank/DDBJ databases">
        <authorList>
            <person name="Martin H S."/>
        </authorList>
    </citation>
    <scope>NUCLEOTIDE SEQUENCE</scope>
</reference>
<keyword evidence="1" id="KW-0812">Transmembrane</keyword>
<accession>A0ABN8I184</accession>
<organism evidence="2 3">
    <name type="scientific">Iphiclides podalirius</name>
    <name type="common">scarce swallowtail</name>
    <dbReference type="NCBI Taxonomy" id="110791"/>
    <lineage>
        <taxon>Eukaryota</taxon>
        <taxon>Metazoa</taxon>
        <taxon>Ecdysozoa</taxon>
        <taxon>Arthropoda</taxon>
        <taxon>Hexapoda</taxon>
        <taxon>Insecta</taxon>
        <taxon>Pterygota</taxon>
        <taxon>Neoptera</taxon>
        <taxon>Endopterygota</taxon>
        <taxon>Lepidoptera</taxon>
        <taxon>Glossata</taxon>
        <taxon>Ditrysia</taxon>
        <taxon>Papilionoidea</taxon>
        <taxon>Papilionidae</taxon>
        <taxon>Papilioninae</taxon>
        <taxon>Iphiclides</taxon>
    </lineage>
</organism>
<dbReference type="Proteomes" id="UP000837857">
    <property type="component" value="Chromosome 14"/>
</dbReference>
<gene>
    <name evidence="2" type="ORF">IPOD504_LOCUS3925</name>
</gene>
<keyword evidence="3" id="KW-1185">Reference proteome</keyword>
<evidence type="ECO:0000256" key="1">
    <source>
        <dbReference type="SAM" id="Phobius"/>
    </source>
</evidence>
<evidence type="ECO:0000313" key="2">
    <source>
        <dbReference type="EMBL" id="CAH2042572.1"/>
    </source>
</evidence>
<keyword evidence="1" id="KW-1133">Transmembrane helix</keyword>
<feature type="non-terminal residue" evidence="2">
    <location>
        <position position="1"/>
    </location>
</feature>
<dbReference type="EMBL" id="OW152826">
    <property type="protein sequence ID" value="CAH2042572.1"/>
    <property type="molecule type" value="Genomic_DNA"/>
</dbReference>
<name>A0ABN8I184_9NEOP</name>